<reference evidence="3" key="2">
    <citation type="journal article" date="2021" name="PeerJ">
        <title>Extensive microbial diversity within the chicken gut microbiome revealed by metagenomics and culture.</title>
        <authorList>
            <person name="Gilroy R."/>
            <person name="Ravi A."/>
            <person name="Getino M."/>
            <person name="Pursley I."/>
            <person name="Horton D.L."/>
            <person name="Alikhan N.F."/>
            <person name="Baker D."/>
            <person name="Gharbi K."/>
            <person name="Hall N."/>
            <person name="Watson M."/>
            <person name="Adriaenssens E.M."/>
            <person name="Foster-Nyarko E."/>
            <person name="Jarju S."/>
            <person name="Secka A."/>
            <person name="Antonio M."/>
            <person name="Oren A."/>
            <person name="Chaudhuri R.R."/>
            <person name="La Ragione R."/>
            <person name="Hildebrand F."/>
            <person name="Pallen M.J."/>
        </authorList>
    </citation>
    <scope>NUCLEOTIDE SEQUENCE</scope>
    <source>
        <strain evidence="3">2830</strain>
    </source>
</reference>
<dbReference type="EMBL" id="DVMH01000030">
    <property type="protein sequence ID" value="HIU10779.1"/>
    <property type="molecule type" value="Genomic_DNA"/>
</dbReference>
<name>A0A9D1HK72_9FIRM</name>
<dbReference type="InterPro" id="IPR011766">
    <property type="entry name" value="TPP_enzyme_TPP-bd"/>
</dbReference>
<accession>A0A9D1HK72</accession>
<organism evidence="3 4">
    <name type="scientific">Candidatus Avidehalobacter gallistercoris</name>
    <dbReference type="NCBI Taxonomy" id="2840694"/>
    <lineage>
        <taxon>Bacteria</taxon>
        <taxon>Bacillati</taxon>
        <taxon>Bacillota</taxon>
        <taxon>Clostridia</taxon>
        <taxon>Eubacteriales</taxon>
        <taxon>Peptococcaceae</taxon>
        <taxon>Peptococcaceae incertae sedis</taxon>
        <taxon>Candidatus Avidehalobacter</taxon>
    </lineage>
</organism>
<evidence type="ECO:0000313" key="3">
    <source>
        <dbReference type="EMBL" id="HIU10779.1"/>
    </source>
</evidence>
<feature type="domain" description="Thiamine pyrophosphate enzyme TPP-binding" evidence="2">
    <location>
        <begin position="50"/>
        <end position="196"/>
    </location>
</feature>
<dbReference type="Pfam" id="PF02775">
    <property type="entry name" value="TPP_enzyme_C"/>
    <property type="match status" value="1"/>
</dbReference>
<sequence>MEAVYEKYFRGNLPHIWCPGCGNGIVMSAIARALDKLNYPQDDVLFISGIGCSSRMSGYMDLNTVHTAHGRALAFATGAKVCEPRLHVFVLMGDGDAAAIGGNHFIHACRRNIDMTAIIINNSIYGMTGGQFSPLTPTGKRATTAPYGSIDRAFNLVALASGAGATYVARGDVFHAVQLTNLIVDAANHKGFSVVEAVSTCPVSFGRYNDMPEPADMMLWLRDNTVTVQQAAKMSDDELADKIIIGKHFEIEAVEYGDEMARLLARAKEAE</sequence>
<dbReference type="AlphaFoldDB" id="A0A9D1HK72"/>
<dbReference type="GO" id="GO:0016625">
    <property type="term" value="F:oxidoreductase activity, acting on the aldehyde or oxo group of donors, iron-sulfur protein as acceptor"/>
    <property type="evidence" value="ECO:0007669"/>
    <property type="project" value="UniProtKB-ARBA"/>
</dbReference>
<keyword evidence="1" id="KW-0560">Oxidoreductase</keyword>
<comment type="caution">
    <text evidence="3">The sequence shown here is derived from an EMBL/GenBank/DDBJ whole genome shotgun (WGS) entry which is preliminary data.</text>
</comment>
<dbReference type="GO" id="GO:0030976">
    <property type="term" value="F:thiamine pyrophosphate binding"/>
    <property type="evidence" value="ECO:0007669"/>
    <property type="project" value="InterPro"/>
</dbReference>
<reference evidence="3" key="1">
    <citation type="submission" date="2020-10" db="EMBL/GenBank/DDBJ databases">
        <authorList>
            <person name="Gilroy R."/>
        </authorList>
    </citation>
    <scope>NUCLEOTIDE SEQUENCE</scope>
    <source>
        <strain evidence="3">2830</strain>
    </source>
</reference>
<dbReference type="Proteomes" id="UP000824124">
    <property type="component" value="Unassembled WGS sequence"/>
</dbReference>
<evidence type="ECO:0000259" key="2">
    <source>
        <dbReference type="Pfam" id="PF02775"/>
    </source>
</evidence>
<evidence type="ECO:0000313" key="4">
    <source>
        <dbReference type="Proteomes" id="UP000824124"/>
    </source>
</evidence>
<gene>
    <name evidence="3" type="ORF">IAB00_06030</name>
</gene>
<dbReference type="PANTHER" id="PTHR48084:SF1">
    <property type="entry name" value="2-OXOGLUTARATE SYNTHASE SUBUNIT KORB"/>
    <property type="match status" value="1"/>
</dbReference>
<evidence type="ECO:0000256" key="1">
    <source>
        <dbReference type="ARBA" id="ARBA00023002"/>
    </source>
</evidence>
<dbReference type="CDD" id="cd03375">
    <property type="entry name" value="TPP_OGFOR"/>
    <property type="match status" value="1"/>
</dbReference>
<dbReference type="InterPro" id="IPR051457">
    <property type="entry name" value="2-oxoacid:Fd_oxidoreductase"/>
</dbReference>
<dbReference type="SUPFAM" id="SSF52518">
    <property type="entry name" value="Thiamin diphosphate-binding fold (THDP-binding)"/>
    <property type="match status" value="1"/>
</dbReference>
<dbReference type="Gene3D" id="3.40.50.970">
    <property type="match status" value="1"/>
</dbReference>
<dbReference type="GO" id="GO:0045333">
    <property type="term" value="P:cellular respiration"/>
    <property type="evidence" value="ECO:0007669"/>
    <property type="project" value="UniProtKB-ARBA"/>
</dbReference>
<dbReference type="InterPro" id="IPR029061">
    <property type="entry name" value="THDP-binding"/>
</dbReference>
<protein>
    <submittedName>
        <fullName evidence="3">2-oxoacid:ferredoxin oxidoreductase subunit beta</fullName>
    </submittedName>
</protein>
<dbReference type="PANTHER" id="PTHR48084">
    <property type="entry name" value="2-OXOGLUTARATE OXIDOREDUCTASE SUBUNIT KORB-RELATED"/>
    <property type="match status" value="1"/>
</dbReference>
<proteinExistence type="predicted"/>